<dbReference type="Proteomes" id="UP000030645">
    <property type="component" value="Unassembled WGS sequence"/>
</dbReference>
<evidence type="ECO:0000256" key="1">
    <source>
        <dbReference type="SAM" id="MobiDB-lite"/>
    </source>
</evidence>
<protein>
    <submittedName>
        <fullName evidence="2">Uncharacterized protein</fullName>
    </submittedName>
</protein>
<accession>W9SCG0</accession>
<proteinExistence type="predicted"/>
<name>W9SCG0_9ROSA</name>
<feature type="region of interest" description="Disordered" evidence="1">
    <location>
        <begin position="18"/>
        <end position="65"/>
    </location>
</feature>
<organism evidence="2 3">
    <name type="scientific">Morus notabilis</name>
    <dbReference type="NCBI Taxonomy" id="981085"/>
    <lineage>
        <taxon>Eukaryota</taxon>
        <taxon>Viridiplantae</taxon>
        <taxon>Streptophyta</taxon>
        <taxon>Embryophyta</taxon>
        <taxon>Tracheophyta</taxon>
        <taxon>Spermatophyta</taxon>
        <taxon>Magnoliopsida</taxon>
        <taxon>eudicotyledons</taxon>
        <taxon>Gunneridae</taxon>
        <taxon>Pentapetalae</taxon>
        <taxon>rosids</taxon>
        <taxon>fabids</taxon>
        <taxon>Rosales</taxon>
        <taxon>Moraceae</taxon>
        <taxon>Moreae</taxon>
        <taxon>Morus</taxon>
    </lineage>
</organism>
<reference evidence="3" key="1">
    <citation type="submission" date="2013-01" db="EMBL/GenBank/DDBJ databases">
        <title>Draft Genome Sequence of a Mulberry Tree, Morus notabilis C.K. Schneid.</title>
        <authorList>
            <person name="He N."/>
            <person name="Zhao S."/>
        </authorList>
    </citation>
    <scope>NUCLEOTIDE SEQUENCE</scope>
</reference>
<sequence length="65" mass="6665">MEETVWVEALLMDKGKAKEPDLLSDMGSTAEKGGKPILAPLPGSATPFMEVEGTEGGSSGGREGS</sequence>
<feature type="compositionally biased region" description="Gly residues" evidence="1">
    <location>
        <begin position="54"/>
        <end position="65"/>
    </location>
</feature>
<keyword evidence="3" id="KW-1185">Reference proteome</keyword>
<gene>
    <name evidence="2" type="ORF">L484_007029</name>
</gene>
<evidence type="ECO:0000313" key="2">
    <source>
        <dbReference type="EMBL" id="EXB99121.1"/>
    </source>
</evidence>
<evidence type="ECO:0000313" key="3">
    <source>
        <dbReference type="Proteomes" id="UP000030645"/>
    </source>
</evidence>
<dbReference type="EMBL" id="KE345297">
    <property type="protein sequence ID" value="EXB99121.1"/>
    <property type="molecule type" value="Genomic_DNA"/>
</dbReference>
<dbReference type="AlphaFoldDB" id="W9SCG0"/>